<proteinExistence type="predicted"/>
<name>A0A4R6YSK4_9GAMM</name>
<dbReference type="SUPFAM" id="SSF63829">
    <property type="entry name" value="Calcium-dependent phosphotriesterase"/>
    <property type="match status" value="1"/>
</dbReference>
<dbReference type="EMBL" id="SNZH01000011">
    <property type="protein sequence ID" value="TDR41235.1"/>
    <property type="molecule type" value="Genomic_DNA"/>
</dbReference>
<reference evidence="2 3" key="1">
    <citation type="submission" date="2019-03" db="EMBL/GenBank/DDBJ databases">
        <title>Genomic Encyclopedia of Type Strains, Phase IV (KMG-IV): sequencing the most valuable type-strain genomes for metagenomic binning, comparative biology and taxonomic classification.</title>
        <authorList>
            <person name="Goeker M."/>
        </authorList>
    </citation>
    <scope>NUCLEOTIDE SEQUENCE [LARGE SCALE GENOMIC DNA]</scope>
    <source>
        <strain evidence="2 3">DSM 21667</strain>
    </source>
</reference>
<evidence type="ECO:0000313" key="2">
    <source>
        <dbReference type="EMBL" id="TDR41235.1"/>
    </source>
</evidence>
<comment type="caution">
    <text evidence="2">The sequence shown here is derived from an EMBL/GenBank/DDBJ whole genome shotgun (WGS) entry which is preliminary data.</text>
</comment>
<dbReference type="SUPFAM" id="SSF50998">
    <property type="entry name" value="Quinoprotein alcohol dehydrogenase-like"/>
    <property type="match status" value="1"/>
</dbReference>
<accession>A0A4R6YSK4</accession>
<evidence type="ECO:0000256" key="1">
    <source>
        <dbReference type="SAM" id="SignalP"/>
    </source>
</evidence>
<dbReference type="OrthoDB" id="5961335at2"/>
<dbReference type="Proteomes" id="UP000295293">
    <property type="component" value="Unassembled WGS sequence"/>
</dbReference>
<dbReference type="PANTHER" id="PTHR34512">
    <property type="entry name" value="CELL SURFACE PROTEIN"/>
    <property type="match status" value="1"/>
</dbReference>
<dbReference type="AlphaFoldDB" id="A0A4R6YSK4"/>
<feature type="chain" id="PRO_5020964377" evidence="1">
    <location>
        <begin position="27"/>
        <end position="806"/>
    </location>
</feature>
<keyword evidence="3" id="KW-1185">Reference proteome</keyword>
<gene>
    <name evidence="2" type="ORF">DFR29_111149</name>
</gene>
<dbReference type="RefSeq" id="WP_133819984.1">
    <property type="nucleotide sequence ID" value="NZ_SNZH01000011.1"/>
</dbReference>
<feature type="signal peptide" evidence="1">
    <location>
        <begin position="1"/>
        <end position="26"/>
    </location>
</feature>
<dbReference type="InterPro" id="IPR011047">
    <property type="entry name" value="Quinoprotein_ADH-like_sf"/>
</dbReference>
<organism evidence="2 3">
    <name type="scientific">Tahibacter aquaticus</name>
    <dbReference type="NCBI Taxonomy" id="520092"/>
    <lineage>
        <taxon>Bacteria</taxon>
        <taxon>Pseudomonadati</taxon>
        <taxon>Pseudomonadota</taxon>
        <taxon>Gammaproteobacteria</taxon>
        <taxon>Lysobacterales</taxon>
        <taxon>Rhodanobacteraceae</taxon>
        <taxon>Tahibacter</taxon>
    </lineage>
</organism>
<evidence type="ECO:0000313" key="3">
    <source>
        <dbReference type="Proteomes" id="UP000295293"/>
    </source>
</evidence>
<keyword evidence="1" id="KW-0732">Signal</keyword>
<dbReference type="PANTHER" id="PTHR34512:SF30">
    <property type="entry name" value="OUTER MEMBRANE PROTEIN ASSEMBLY FACTOR BAMB"/>
    <property type="match status" value="1"/>
</dbReference>
<protein>
    <submittedName>
        <fullName evidence="2">Sugar lactone lactonase YvrE</fullName>
    </submittedName>
</protein>
<sequence length="806" mass="85065">MHHPIRVPCRLLAAAALGLLATAAVAQTLPQWSRPLAENELSRGTDLSRRNWAVTADGGSVVINDGLRRFEADGRLRYLNTLSSAQGLPPIRGAYGMVAPDNATDAVYVALGAGADLPAAGCTLLRIDLQGRIEWNYTTPGGGACLELAVAADGSLIVRQQLALARIARNGTSLWSRKNALSAAPAWASALLLDAQQNIVLGHYADGLSRVSRYSLGGSPIADTAMPDPSLPTLLTGLDLLPNGDIAITATTDPAGNASQTGALYLLSPSHSLRLLHVSPVDSPYMRSVHDDAGSIYVQAGWIQPTSAETVRAIDPVSGQQRWERDAKELAARSDGVLVVARSGSGSGPLTVSALSSAASSLWTTTLPVDPNSPAMGGALLGGRSHLRVSPLFDSEDCGTGPVLFVLDDTGTVQAQHKSCTREMQRDLTALSAQSGFGVLANSGRQLRRFDSNGALRWEFFHCRYCNTDSPSIWNTALLPDGGAWLIDSTAQQSATTYRLLRLHSDGSELARFDLPYPANGTQLFVHNDRVRLIDGNASALRWQEATAAQGVVKTRDFALSAGFASGGGRQALQALDNGDIVLTVVRRPSCSGWVCTPEQATVLRIDSDGNEAWRFETTASRITAYAYGDGRTLLFDNQSAQQPSLRLVDAQGNAAAWQVLSFPLQGLIGPSQGRFLATGVGGGHYLIDGEGNVSSVATPFAGAGLLAAGHYGFLVSARAQGADAALLDPVQLATLAIFDVDGIANSSVDYYAEKWRMSDDGSIHAQTGSAVAENTATVGVRTRLSQFAVPGTPAAQDRLFIDRFD</sequence>